<reference evidence="9 10" key="1">
    <citation type="submission" date="2018-04" db="EMBL/GenBank/DDBJ databases">
        <title>Novel Campyloabacter and Helicobacter Species and Strains.</title>
        <authorList>
            <person name="Mannion A.J."/>
            <person name="Shen Z."/>
            <person name="Fox J.G."/>
        </authorList>
    </citation>
    <scope>NUCLEOTIDE SEQUENCE [LARGE SCALE GENOMIC DNA]</scope>
    <source>
        <strain evidence="9 10">MIT 04-9362</strain>
    </source>
</reference>
<dbReference type="AlphaFoldDB" id="A0A3D8J9X2"/>
<evidence type="ECO:0000259" key="8">
    <source>
        <dbReference type="Pfam" id="PF05198"/>
    </source>
</evidence>
<dbReference type="GO" id="GO:0005829">
    <property type="term" value="C:cytosol"/>
    <property type="evidence" value="ECO:0007669"/>
    <property type="project" value="TreeGrafter"/>
</dbReference>
<evidence type="ECO:0000256" key="4">
    <source>
        <dbReference type="HAMAP-Rule" id="MF_00080"/>
    </source>
</evidence>
<dbReference type="GO" id="GO:0003743">
    <property type="term" value="F:translation initiation factor activity"/>
    <property type="evidence" value="ECO:0007669"/>
    <property type="project" value="UniProtKB-UniRule"/>
</dbReference>
<feature type="domain" description="Translation initiation factor 3 N-terminal" evidence="8">
    <location>
        <begin position="9"/>
        <end position="77"/>
    </location>
</feature>
<dbReference type="Proteomes" id="UP000256695">
    <property type="component" value="Unassembled WGS sequence"/>
</dbReference>
<dbReference type="GO" id="GO:0016020">
    <property type="term" value="C:membrane"/>
    <property type="evidence" value="ECO:0007669"/>
    <property type="project" value="TreeGrafter"/>
</dbReference>
<evidence type="ECO:0000256" key="1">
    <source>
        <dbReference type="ARBA" id="ARBA00005439"/>
    </source>
</evidence>
<dbReference type="InterPro" id="IPR019813">
    <property type="entry name" value="Translation_initiation_fac3_CS"/>
</dbReference>
<dbReference type="InterPro" id="IPR036788">
    <property type="entry name" value="T_IF-3_C_sf"/>
</dbReference>
<feature type="domain" description="Translation initiation factor 3 C-terminal" evidence="7">
    <location>
        <begin position="84"/>
        <end position="169"/>
    </location>
</feature>
<dbReference type="Gene3D" id="3.30.110.10">
    <property type="entry name" value="Translation initiation factor 3 (IF-3), C-terminal domain"/>
    <property type="match status" value="1"/>
</dbReference>
<dbReference type="PROSITE" id="PS00938">
    <property type="entry name" value="IF3"/>
    <property type="match status" value="1"/>
</dbReference>
<dbReference type="InterPro" id="IPR001288">
    <property type="entry name" value="Translation_initiation_fac_3"/>
</dbReference>
<dbReference type="Pfam" id="PF05198">
    <property type="entry name" value="IF3_N"/>
    <property type="match status" value="1"/>
</dbReference>
<dbReference type="GO" id="GO:0032790">
    <property type="term" value="P:ribosome disassembly"/>
    <property type="evidence" value="ECO:0007669"/>
    <property type="project" value="TreeGrafter"/>
</dbReference>
<dbReference type="InterPro" id="IPR019814">
    <property type="entry name" value="Translation_initiation_fac_3_N"/>
</dbReference>
<dbReference type="PANTHER" id="PTHR10938">
    <property type="entry name" value="TRANSLATION INITIATION FACTOR IF-3"/>
    <property type="match status" value="1"/>
</dbReference>
<dbReference type="Gene3D" id="3.10.20.80">
    <property type="entry name" value="Translation initiation factor 3 (IF-3), N-terminal domain"/>
    <property type="match status" value="1"/>
</dbReference>
<dbReference type="NCBIfam" id="TIGR00168">
    <property type="entry name" value="infC"/>
    <property type="match status" value="1"/>
</dbReference>
<dbReference type="GO" id="GO:0043022">
    <property type="term" value="F:ribosome binding"/>
    <property type="evidence" value="ECO:0007669"/>
    <property type="project" value="TreeGrafter"/>
</dbReference>
<evidence type="ECO:0000313" key="9">
    <source>
        <dbReference type="EMBL" id="RDU74228.1"/>
    </source>
</evidence>
<dbReference type="OrthoDB" id="9806014at2"/>
<evidence type="ECO:0000256" key="5">
    <source>
        <dbReference type="NCBIfam" id="TIGR00168"/>
    </source>
</evidence>
<dbReference type="FunFam" id="3.10.20.80:FF:000001">
    <property type="entry name" value="Translation initiation factor IF-3"/>
    <property type="match status" value="1"/>
</dbReference>
<comment type="function">
    <text evidence="4 6">IF-3 binds to the 30S ribosomal subunit and shifts the equilibrium between 70S ribosomes and their 50S and 30S subunits in favor of the free subunits, thus enhancing the availability of 30S subunits on which protein synthesis initiation begins.</text>
</comment>
<evidence type="ECO:0000256" key="2">
    <source>
        <dbReference type="ARBA" id="ARBA00022540"/>
    </source>
</evidence>
<accession>A0A3D8J9X2</accession>
<name>A0A3D8J9X2_9HELI</name>
<dbReference type="SUPFAM" id="SSF55200">
    <property type="entry name" value="Translation initiation factor IF3, C-terminal domain"/>
    <property type="match status" value="1"/>
</dbReference>
<keyword evidence="2 4" id="KW-0396">Initiation factor</keyword>
<dbReference type="HAMAP" id="MF_00080">
    <property type="entry name" value="IF_3"/>
    <property type="match status" value="1"/>
</dbReference>
<organism evidence="9 10">
    <name type="scientific">Helicobacter anseris</name>
    <dbReference type="NCBI Taxonomy" id="375926"/>
    <lineage>
        <taxon>Bacteria</taxon>
        <taxon>Pseudomonadati</taxon>
        <taxon>Campylobacterota</taxon>
        <taxon>Epsilonproteobacteria</taxon>
        <taxon>Campylobacterales</taxon>
        <taxon>Helicobacteraceae</taxon>
        <taxon>Helicobacter</taxon>
    </lineage>
</organism>
<dbReference type="RefSeq" id="WP_115578736.1">
    <property type="nucleotide sequence ID" value="NZ_NXLX01000004.1"/>
</dbReference>
<keyword evidence="4" id="KW-0963">Cytoplasm</keyword>
<gene>
    <name evidence="4" type="primary">infC</name>
    <name evidence="9" type="ORF">CQA57_02885</name>
</gene>
<protein>
    <recommendedName>
        <fullName evidence="4 5">Translation initiation factor IF-3</fullName>
    </recommendedName>
</protein>
<sequence length="177" mass="20369">MSKEEVLLNQDIRFKEVRCVGDDGEVYGIISSEEAQKIANSKGLDLVLISPNANPPVCKIMDYGKYRYQLEKKQKEAKKKQKQIEIKEIKLSTQIAQNDINYKVKHAREFITEQKHVKFKVVLKGRETSDPQAGIDVLQRVCAMMEDIATPDKEPKVEGRYAVWLFVPKKQDTKKSK</sequence>
<evidence type="ECO:0000256" key="6">
    <source>
        <dbReference type="RuleBase" id="RU000646"/>
    </source>
</evidence>
<dbReference type="EMBL" id="NXLX01000004">
    <property type="protein sequence ID" value="RDU74228.1"/>
    <property type="molecule type" value="Genomic_DNA"/>
</dbReference>
<proteinExistence type="inferred from homology"/>
<dbReference type="InterPro" id="IPR019815">
    <property type="entry name" value="Translation_initiation_fac_3_C"/>
</dbReference>
<dbReference type="SUPFAM" id="SSF54364">
    <property type="entry name" value="Translation initiation factor IF3, N-terminal domain"/>
    <property type="match status" value="1"/>
</dbReference>
<evidence type="ECO:0000259" key="7">
    <source>
        <dbReference type="Pfam" id="PF00707"/>
    </source>
</evidence>
<evidence type="ECO:0000256" key="3">
    <source>
        <dbReference type="ARBA" id="ARBA00022917"/>
    </source>
</evidence>
<dbReference type="Pfam" id="PF00707">
    <property type="entry name" value="IF3_C"/>
    <property type="match status" value="1"/>
</dbReference>
<comment type="subunit">
    <text evidence="4 6">Monomer.</text>
</comment>
<keyword evidence="10" id="KW-1185">Reference proteome</keyword>
<dbReference type="PANTHER" id="PTHR10938:SF0">
    <property type="entry name" value="TRANSLATION INITIATION FACTOR IF-3, MITOCHONDRIAL"/>
    <property type="match status" value="1"/>
</dbReference>
<dbReference type="InterPro" id="IPR036787">
    <property type="entry name" value="T_IF-3_N_sf"/>
</dbReference>
<keyword evidence="3 4" id="KW-0648">Protein biosynthesis</keyword>
<comment type="similarity">
    <text evidence="1 4 6">Belongs to the IF-3 family.</text>
</comment>
<evidence type="ECO:0000313" key="10">
    <source>
        <dbReference type="Proteomes" id="UP000256695"/>
    </source>
</evidence>
<comment type="subcellular location">
    <subcellularLocation>
        <location evidence="4 6">Cytoplasm</location>
    </subcellularLocation>
</comment>
<comment type="caution">
    <text evidence="9">The sequence shown here is derived from an EMBL/GenBank/DDBJ whole genome shotgun (WGS) entry which is preliminary data.</text>
</comment>